<dbReference type="Pfam" id="PF01564">
    <property type="entry name" value="Spermine_synth"/>
    <property type="match status" value="1"/>
</dbReference>
<reference evidence="7 8" key="1">
    <citation type="submission" date="2019-08" db="EMBL/GenBank/DDBJ databases">
        <title>Deep-cultivation of Planctomycetes and their phenomic and genomic characterization uncovers novel biology.</title>
        <authorList>
            <person name="Wiegand S."/>
            <person name="Jogler M."/>
            <person name="Boedeker C."/>
            <person name="Pinto D."/>
            <person name="Vollmers J."/>
            <person name="Rivas-Marin E."/>
            <person name="Kohn T."/>
            <person name="Peeters S.H."/>
            <person name="Heuer A."/>
            <person name="Rast P."/>
            <person name="Oberbeckmann S."/>
            <person name="Bunk B."/>
            <person name="Jeske O."/>
            <person name="Meyerdierks A."/>
            <person name="Storesund J.E."/>
            <person name="Kallscheuer N."/>
            <person name="Luecker S."/>
            <person name="Lage O.M."/>
            <person name="Pohl T."/>
            <person name="Merkel B.J."/>
            <person name="Hornburger P."/>
            <person name="Mueller R.-W."/>
            <person name="Bruemmer F."/>
            <person name="Labrenz M."/>
            <person name="Spormann A.M."/>
            <person name="Op den Camp H."/>
            <person name="Overmann J."/>
            <person name="Amann R."/>
            <person name="Jetten M.S.M."/>
            <person name="Mascher T."/>
            <person name="Medema M.H."/>
            <person name="Devos D.P."/>
            <person name="Kaster A.-K."/>
            <person name="Ovreas L."/>
            <person name="Rohde M."/>
            <person name="Galperin M.Y."/>
            <person name="Jogler C."/>
        </authorList>
    </citation>
    <scope>NUCLEOTIDE SEQUENCE [LARGE SCALE GENOMIC DNA]</scope>
    <source>
        <strain evidence="7 8">UC8</strain>
    </source>
</reference>
<dbReference type="PANTHER" id="PTHR43317">
    <property type="entry name" value="THERMOSPERMINE SYNTHASE ACAULIS5"/>
    <property type="match status" value="1"/>
</dbReference>
<dbReference type="RefSeq" id="WP_068137339.1">
    <property type="nucleotide sequence ID" value="NZ_CP042914.1"/>
</dbReference>
<evidence type="ECO:0000313" key="7">
    <source>
        <dbReference type="EMBL" id="QEG38462.1"/>
    </source>
</evidence>
<proteinExistence type="inferred from homology"/>
<feature type="domain" description="PABS" evidence="6">
    <location>
        <begin position="534"/>
        <end position="663"/>
    </location>
</feature>
<feature type="transmembrane region" description="Helical" evidence="5">
    <location>
        <begin position="286"/>
        <end position="303"/>
    </location>
</feature>
<dbReference type="NCBIfam" id="NF037959">
    <property type="entry name" value="MFS_SpdSyn"/>
    <property type="match status" value="1"/>
</dbReference>
<dbReference type="CDD" id="cd02440">
    <property type="entry name" value="AdoMet_MTases"/>
    <property type="match status" value="1"/>
</dbReference>
<gene>
    <name evidence="7" type="ORF">UC8_04190</name>
</gene>
<dbReference type="SUPFAM" id="SSF53335">
    <property type="entry name" value="S-adenosyl-L-methionine-dependent methyltransferases"/>
    <property type="match status" value="1"/>
</dbReference>
<evidence type="ECO:0000313" key="8">
    <source>
        <dbReference type="Proteomes" id="UP000325286"/>
    </source>
</evidence>
<organism evidence="7 8">
    <name type="scientific">Roseimaritima ulvae</name>
    <dbReference type="NCBI Taxonomy" id="980254"/>
    <lineage>
        <taxon>Bacteria</taxon>
        <taxon>Pseudomonadati</taxon>
        <taxon>Planctomycetota</taxon>
        <taxon>Planctomycetia</taxon>
        <taxon>Pirellulales</taxon>
        <taxon>Pirellulaceae</taxon>
        <taxon>Roseimaritima</taxon>
    </lineage>
</organism>
<feature type="transmembrane region" description="Helical" evidence="5">
    <location>
        <begin position="232"/>
        <end position="250"/>
    </location>
</feature>
<evidence type="ECO:0000256" key="5">
    <source>
        <dbReference type="SAM" id="Phobius"/>
    </source>
</evidence>
<evidence type="ECO:0000256" key="2">
    <source>
        <dbReference type="ARBA" id="ARBA00022679"/>
    </source>
</evidence>
<evidence type="ECO:0000256" key="1">
    <source>
        <dbReference type="ARBA" id="ARBA00007867"/>
    </source>
</evidence>
<evidence type="ECO:0000259" key="6">
    <source>
        <dbReference type="PROSITE" id="PS51006"/>
    </source>
</evidence>
<dbReference type="PROSITE" id="PS51006">
    <property type="entry name" value="PABS_2"/>
    <property type="match status" value="1"/>
</dbReference>
<feature type="transmembrane region" description="Helical" evidence="5">
    <location>
        <begin position="45"/>
        <end position="63"/>
    </location>
</feature>
<feature type="active site" description="Proton acceptor" evidence="4">
    <location>
        <position position="582"/>
    </location>
</feature>
<dbReference type="Proteomes" id="UP000325286">
    <property type="component" value="Chromosome"/>
</dbReference>
<dbReference type="KEGG" id="rul:UC8_04190"/>
<sequence>MPAASRRLEILPFIAATLLGAFLVFQVQPVISKTVLPWFGGSPAVWTTCMLFFQMLLFGGYLYAHLLISRVPRRFQGVVHAVLLMAAVLSLPIQPGDNWKPAGDIYPVPYLLALLAVHVGLPYFVLASTGPLVQAWLARRRSDHGVYRLYAYSNIGSLTALVSYPVLVEPVLAVDHQSLLWSLLFCGFALVQGVLALWLGNVANIAAQTERDTDVPPAPPVVKPSRYRLTRWLLLPALASVALLAVTNHVCQDVAVIPFLWVLPLGLYLLSFIICFDRPAWYKPRLYAWTVLGCLAGVVGLSLTPLSHWMLIDAGLHLTLLMALCMLCHGEVARLKPHPQRLTQYYLMLSAGGAMGGLVVGLLCPLLFTGYTELAICCGVTAATAATVLLGYRCESAGSLRFDLRRVHGMRGGLVLLALLVTWLATDSRTAGVQASSRNFFGVLRVVRMDDCVAMMHGRTMHGLQTHDAPQQATTYYGSDSGVGRVLQACARMSQLDSKSSDASDRGLNVAGVGLGCGTLATYGRTGDRYEFIEINPDVIRLAQQHFDFIGQSAADVQLTVGDGRLVLEDRADGRFDVIALDAFSSDSVPAHLLTREAFTLYRSCLKPQGVLVVHVTNRHLDLPPVVHRLAADAGLASGLIASPLDMQQHTLAAQWIVVTADEHPIWKAAELRDVIRPSESQRQLGPLWTDRYHDLLSVVHFRSR</sequence>
<feature type="transmembrane region" description="Helical" evidence="5">
    <location>
        <begin position="75"/>
        <end position="93"/>
    </location>
</feature>
<protein>
    <submittedName>
        <fullName evidence="7">Spermidine synthase</fullName>
    </submittedName>
</protein>
<dbReference type="InterPro" id="IPR029063">
    <property type="entry name" value="SAM-dependent_MTases_sf"/>
</dbReference>
<keyword evidence="5" id="KW-0472">Membrane</keyword>
<feature type="transmembrane region" description="Helical" evidence="5">
    <location>
        <begin position="149"/>
        <end position="167"/>
    </location>
</feature>
<feature type="transmembrane region" description="Helical" evidence="5">
    <location>
        <begin position="256"/>
        <end position="274"/>
    </location>
</feature>
<dbReference type="PANTHER" id="PTHR43317:SF1">
    <property type="entry name" value="THERMOSPERMINE SYNTHASE ACAULIS5"/>
    <property type="match status" value="1"/>
</dbReference>
<evidence type="ECO:0000256" key="4">
    <source>
        <dbReference type="PROSITE-ProRule" id="PRU00354"/>
    </source>
</evidence>
<comment type="similarity">
    <text evidence="1">Belongs to the spermidine/spermine synthase family.</text>
</comment>
<keyword evidence="2 4" id="KW-0808">Transferase</keyword>
<name>A0A5B9QL21_9BACT</name>
<dbReference type="OrthoDB" id="9761985at2"/>
<keyword evidence="3 4" id="KW-0620">Polyamine biosynthesis</keyword>
<evidence type="ECO:0000256" key="3">
    <source>
        <dbReference type="ARBA" id="ARBA00023115"/>
    </source>
</evidence>
<dbReference type="InterPro" id="IPR030374">
    <property type="entry name" value="PABS"/>
</dbReference>
<accession>A0A5B9QL21</accession>
<dbReference type="GO" id="GO:0006596">
    <property type="term" value="P:polyamine biosynthetic process"/>
    <property type="evidence" value="ECO:0007669"/>
    <property type="project" value="UniProtKB-UniRule"/>
</dbReference>
<feature type="transmembrane region" description="Helical" evidence="5">
    <location>
        <begin position="404"/>
        <end position="425"/>
    </location>
</feature>
<dbReference type="AlphaFoldDB" id="A0A5B9QL21"/>
<feature type="transmembrane region" description="Helical" evidence="5">
    <location>
        <begin position="309"/>
        <end position="333"/>
    </location>
</feature>
<feature type="transmembrane region" description="Helical" evidence="5">
    <location>
        <begin position="345"/>
        <end position="368"/>
    </location>
</feature>
<feature type="transmembrane region" description="Helical" evidence="5">
    <location>
        <begin position="374"/>
        <end position="392"/>
    </location>
</feature>
<dbReference type="GO" id="GO:0016740">
    <property type="term" value="F:transferase activity"/>
    <property type="evidence" value="ECO:0007669"/>
    <property type="project" value="UniProtKB-UniRule"/>
</dbReference>
<dbReference type="EMBL" id="CP042914">
    <property type="protein sequence ID" value="QEG38462.1"/>
    <property type="molecule type" value="Genomic_DNA"/>
</dbReference>
<keyword evidence="8" id="KW-1185">Reference proteome</keyword>
<keyword evidence="5" id="KW-1133">Transmembrane helix</keyword>
<dbReference type="Gene3D" id="3.40.50.150">
    <property type="entry name" value="Vaccinia Virus protein VP39"/>
    <property type="match status" value="1"/>
</dbReference>
<keyword evidence="5" id="KW-0812">Transmembrane</keyword>
<feature type="transmembrane region" description="Helical" evidence="5">
    <location>
        <begin position="113"/>
        <end position="137"/>
    </location>
</feature>
<feature type="transmembrane region" description="Helical" evidence="5">
    <location>
        <begin position="179"/>
        <end position="199"/>
    </location>
</feature>